<evidence type="ECO:0000313" key="2">
    <source>
        <dbReference type="EMBL" id="JAI56691.1"/>
    </source>
</evidence>
<dbReference type="PROSITE" id="PS50994">
    <property type="entry name" value="INTEGRASE"/>
    <property type="match status" value="1"/>
</dbReference>
<dbReference type="InterPro" id="IPR001584">
    <property type="entry name" value="Integrase_cat-core"/>
</dbReference>
<dbReference type="PANTHER" id="PTHR37984:SF15">
    <property type="entry name" value="INTEGRASE CATALYTIC DOMAIN-CONTAINING PROTEIN"/>
    <property type="match status" value="1"/>
</dbReference>
<dbReference type="InterPro" id="IPR012337">
    <property type="entry name" value="RNaseH-like_sf"/>
</dbReference>
<feature type="domain" description="Integrase catalytic" evidence="1">
    <location>
        <begin position="1"/>
        <end position="122"/>
    </location>
</feature>
<sequence length="151" mass="17546">MCALPNHEAETMAQFLVDQVFTRFGVPGELHSHQEHEFESRNFYECCRVLGIHKTRTTPLRPQTDGMMERINVTIVHDLDNKYYSADQHDCDVWVSYMLTAYRSGEHETTGYLSARLMFDRKIHFPATGRPPEGGLPYVHTDCVKTLQRRL</sequence>
<evidence type="ECO:0000259" key="1">
    <source>
        <dbReference type="PROSITE" id="PS50994"/>
    </source>
</evidence>
<reference evidence="2" key="1">
    <citation type="submission" date="2015-09" db="EMBL/GenBank/DDBJ databases">
        <title>Scylla olivacea transcriptome.</title>
        <authorList>
            <person name="Ikhwanuddin M."/>
        </authorList>
    </citation>
    <scope>NUCLEOTIDE SEQUENCE</scope>
</reference>
<name>A0A0P4W182_SCYOL</name>
<dbReference type="GO" id="GO:0015074">
    <property type="term" value="P:DNA integration"/>
    <property type="evidence" value="ECO:0007669"/>
    <property type="project" value="InterPro"/>
</dbReference>
<dbReference type="AlphaFoldDB" id="A0A0P4W182"/>
<dbReference type="EMBL" id="GDRN01125197">
    <property type="protein sequence ID" value="JAI56691.1"/>
    <property type="molecule type" value="Transcribed_RNA"/>
</dbReference>
<dbReference type="PANTHER" id="PTHR37984">
    <property type="entry name" value="PROTEIN CBG26694"/>
    <property type="match status" value="1"/>
</dbReference>
<dbReference type="InterPro" id="IPR036397">
    <property type="entry name" value="RNaseH_sf"/>
</dbReference>
<dbReference type="InterPro" id="IPR050951">
    <property type="entry name" value="Retrovirus_Pol_polyprotein"/>
</dbReference>
<dbReference type="Gene3D" id="3.30.420.10">
    <property type="entry name" value="Ribonuclease H-like superfamily/Ribonuclease H"/>
    <property type="match status" value="1"/>
</dbReference>
<accession>A0A0P4W182</accession>
<dbReference type="GO" id="GO:0003676">
    <property type="term" value="F:nucleic acid binding"/>
    <property type="evidence" value="ECO:0007669"/>
    <property type="project" value="InterPro"/>
</dbReference>
<proteinExistence type="predicted"/>
<protein>
    <recommendedName>
        <fullName evidence="1">Integrase catalytic domain-containing protein</fullName>
    </recommendedName>
</protein>
<dbReference type="SUPFAM" id="SSF53098">
    <property type="entry name" value="Ribonuclease H-like"/>
    <property type="match status" value="1"/>
</dbReference>
<organism evidence="2">
    <name type="scientific">Scylla olivacea</name>
    <name type="common">Orange mud crab</name>
    <name type="synonym">Cancer olivacea</name>
    <dbReference type="NCBI Taxonomy" id="85551"/>
    <lineage>
        <taxon>Eukaryota</taxon>
        <taxon>Metazoa</taxon>
        <taxon>Ecdysozoa</taxon>
        <taxon>Arthropoda</taxon>
        <taxon>Crustacea</taxon>
        <taxon>Multicrustacea</taxon>
        <taxon>Malacostraca</taxon>
        <taxon>Eumalacostraca</taxon>
        <taxon>Eucarida</taxon>
        <taxon>Decapoda</taxon>
        <taxon>Pleocyemata</taxon>
        <taxon>Brachyura</taxon>
        <taxon>Eubrachyura</taxon>
        <taxon>Portunoidea</taxon>
        <taxon>Portunidae</taxon>
        <taxon>Portuninae</taxon>
        <taxon>Scylla</taxon>
    </lineage>
</organism>